<sequence length="84" mass="9924">MCRPESGGLYWTFLEMREMRTKTQYRVYITKYQEGTYSNHYSMGAAILSQDKLNRSLKNGAYLPTVIQIRQPGENWQTVDHSER</sequence>
<name>A0A6J5P0H1_9CAUD</name>
<evidence type="ECO:0000313" key="1">
    <source>
        <dbReference type="EMBL" id="CAB4162675.1"/>
    </source>
</evidence>
<dbReference type="EMBL" id="LR796736">
    <property type="protein sequence ID" value="CAB4162675.1"/>
    <property type="molecule type" value="Genomic_DNA"/>
</dbReference>
<proteinExistence type="predicted"/>
<reference evidence="1" key="1">
    <citation type="submission" date="2020-04" db="EMBL/GenBank/DDBJ databases">
        <authorList>
            <person name="Chiriac C."/>
            <person name="Salcher M."/>
            <person name="Ghai R."/>
            <person name="Kavagutti S V."/>
        </authorList>
    </citation>
    <scope>NUCLEOTIDE SEQUENCE</scope>
</reference>
<protein>
    <submittedName>
        <fullName evidence="1">Uncharacterized protein</fullName>
    </submittedName>
</protein>
<organism evidence="1">
    <name type="scientific">uncultured Caudovirales phage</name>
    <dbReference type="NCBI Taxonomy" id="2100421"/>
    <lineage>
        <taxon>Viruses</taxon>
        <taxon>Duplodnaviria</taxon>
        <taxon>Heunggongvirae</taxon>
        <taxon>Uroviricota</taxon>
        <taxon>Caudoviricetes</taxon>
        <taxon>Peduoviridae</taxon>
        <taxon>Maltschvirus</taxon>
        <taxon>Maltschvirus maltsch</taxon>
    </lineage>
</organism>
<gene>
    <name evidence="1" type="ORF">UFOVP785_85</name>
</gene>
<accession>A0A6J5P0H1</accession>